<keyword evidence="3" id="KW-1185">Reference proteome</keyword>
<feature type="region of interest" description="Disordered" evidence="1">
    <location>
        <begin position="26"/>
        <end position="115"/>
    </location>
</feature>
<organism evidence="2 3">
    <name type="scientific">Rhizopus oryzae</name>
    <name type="common">Mucormycosis agent</name>
    <name type="synonym">Rhizopus arrhizus var. delemar</name>
    <dbReference type="NCBI Taxonomy" id="64495"/>
    <lineage>
        <taxon>Eukaryota</taxon>
        <taxon>Fungi</taxon>
        <taxon>Fungi incertae sedis</taxon>
        <taxon>Mucoromycota</taxon>
        <taxon>Mucoromycotina</taxon>
        <taxon>Mucoromycetes</taxon>
        <taxon>Mucorales</taxon>
        <taxon>Mucorineae</taxon>
        <taxon>Rhizopodaceae</taxon>
        <taxon>Rhizopus</taxon>
    </lineage>
</organism>
<evidence type="ECO:0000256" key="1">
    <source>
        <dbReference type="SAM" id="MobiDB-lite"/>
    </source>
</evidence>
<feature type="compositionally biased region" description="Low complexity" evidence="1">
    <location>
        <begin position="42"/>
        <end position="53"/>
    </location>
</feature>
<dbReference type="AlphaFoldDB" id="A0A9P7BJG2"/>
<dbReference type="EMBL" id="JAANQT010009728">
    <property type="protein sequence ID" value="KAG1276356.1"/>
    <property type="molecule type" value="Genomic_DNA"/>
</dbReference>
<comment type="caution">
    <text evidence="2">The sequence shown here is derived from an EMBL/GenBank/DDBJ whole genome shotgun (WGS) entry which is preliminary data.</text>
</comment>
<evidence type="ECO:0000313" key="2">
    <source>
        <dbReference type="EMBL" id="KAG1276356.1"/>
    </source>
</evidence>
<sequence length="115" mass="12597">MTGRPRRRTARFPAFGCGILPPSIRSWGEAGETNTACGRDNGTGVAGARRTGASCPARLSLPHQSRAVGRGEDQRRRRPARHRARGQRTRAAAGQLRRRGSRPDGSRGHRPRRLP</sequence>
<protein>
    <submittedName>
        <fullName evidence="2">Uncharacterized protein</fullName>
    </submittedName>
</protein>
<dbReference type="Proteomes" id="UP000716291">
    <property type="component" value="Unassembled WGS sequence"/>
</dbReference>
<proteinExistence type="predicted"/>
<gene>
    <name evidence="2" type="ORF">G6F64_014808</name>
</gene>
<reference evidence="2" key="1">
    <citation type="journal article" date="2020" name="Microb. Genom.">
        <title>Genetic diversity of clinical and environmental Mucorales isolates obtained from an investigation of mucormycosis cases among solid organ transplant recipients.</title>
        <authorList>
            <person name="Nguyen M.H."/>
            <person name="Kaul D."/>
            <person name="Muto C."/>
            <person name="Cheng S.J."/>
            <person name="Richter R.A."/>
            <person name="Bruno V.M."/>
            <person name="Liu G."/>
            <person name="Beyhan S."/>
            <person name="Sundermann A.J."/>
            <person name="Mounaud S."/>
            <person name="Pasculle A.W."/>
            <person name="Nierman W.C."/>
            <person name="Driscoll E."/>
            <person name="Cumbie R."/>
            <person name="Clancy C.J."/>
            <person name="Dupont C.L."/>
        </authorList>
    </citation>
    <scope>NUCLEOTIDE SEQUENCE</scope>
    <source>
        <strain evidence="2">GL11</strain>
    </source>
</reference>
<name>A0A9P7BJG2_RHIOR</name>
<accession>A0A9P7BJG2</accession>
<evidence type="ECO:0000313" key="3">
    <source>
        <dbReference type="Proteomes" id="UP000716291"/>
    </source>
</evidence>
<feature type="compositionally biased region" description="Basic residues" evidence="1">
    <location>
        <begin position="76"/>
        <end position="88"/>
    </location>
</feature>